<dbReference type="Proteomes" id="UP000245506">
    <property type="component" value="Unassembled WGS sequence"/>
</dbReference>
<evidence type="ECO:0000313" key="3">
    <source>
        <dbReference type="Proteomes" id="UP000245506"/>
    </source>
</evidence>
<protein>
    <recommendedName>
        <fullName evidence="4">DUF4878 domain-containing protein</fullName>
    </recommendedName>
</protein>
<dbReference type="RefSeq" id="WP_109826928.1">
    <property type="nucleotide sequence ID" value="NZ_QGKL01000044.1"/>
</dbReference>
<evidence type="ECO:0008006" key="4">
    <source>
        <dbReference type="Google" id="ProtNLM"/>
    </source>
</evidence>
<proteinExistence type="predicted"/>
<keyword evidence="3" id="KW-1185">Reference proteome</keyword>
<accession>A0A317C6C3</accession>
<reference evidence="2 3" key="1">
    <citation type="submission" date="2018-05" db="EMBL/GenBank/DDBJ databases">
        <title>Leucothrix arctica sp. nov., isolated from Arctic seawater.</title>
        <authorList>
            <person name="Choi A."/>
            <person name="Baek K."/>
        </authorList>
    </citation>
    <scope>NUCLEOTIDE SEQUENCE [LARGE SCALE GENOMIC DNA]</scope>
    <source>
        <strain evidence="2 3">IMCC9719</strain>
    </source>
</reference>
<name>A0A317C6C3_9GAMM</name>
<organism evidence="2 3">
    <name type="scientific">Leucothrix arctica</name>
    <dbReference type="NCBI Taxonomy" id="1481894"/>
    <lineage>
        <taxon>Bacteria</taxon>
        <taxon>Pseudomonadati</taxon>
        <taxon>Pseudomonadota</taxon>
        <taxon>Gammaproteobacteria</taxon>
        <taxon>Thiotrichales</taxon>
        <taxon>Thiotrichaceae</taxon>
        <taxon>Leucothrix</taxon>
    </lineage>
</organism>
<comment type="caution">
    <text evidence="2">The sequence shown here is derived from an EMBL/GenBank/DDBJ whole genome shotgun (WGS) entry which is preliminary data.</text>
</comment>
<dbReference type="AlphaFoldDB" id="A0A317C6C3"/>
<evidence type="ECO:0000313" key="2">
    <source>
        <dbReference type="EMBL" id="PWQ92953.1"/>
    </source>
</evidence>
<dbReference type="EMBL" id="QGKL01000044">
    <property type="protein sequence ID" value="PWQ92953.1"/>
    <property type="molecule type" value="Genomic_DNA"/>
</dbReference>
<feature type="region of interest" description="Disordered" evidence="1">
    <location>
        <begin position="166"/>
        <end position="195"/>
    </location>
</feature>
<dbReference type="OrthoDB" id="5566846at2"/>
<evidence type="ECO:0000256" key="1">
    <source>
        <dbReference type="SAM" id="MobiDB-lite"/>
    </source>
</evidence>
<gene>
    <name evidence="2" type="ORF">DKT75_21380</name>
</gene>
<sequence>MFNKVFLSFIMFTFLLVGCGEKDQTPEAVAAEFWQAVIDKDMETAKTLATWDTVDYLRYIRSGQLKPARFELGEITPGARSAVIDTVLHSRPQGQSSIRIPGQTVLIKTEQGWRVDLKETIGSTVKETVGTVFDQLNNIMKQGLQGLDKELSSSMKEVEKALQEGVDSLQKELSKPPFNGELNIQPEPEVEGQRI</sequence>
<dbReference type="PROSITE" id="PS51257">
    <property type="entry name" value="PROKAR_LIPOPROTEIN"/>
    <property type="match status" value="1"/>
</dbReference>